<evidence type="ECO:0000313" key="1">
    <source>
        <dbReference type="EMBL" id="ABV88153.1"/>
    </source>
</evidence>
<sequence>MIAQCYKQEGLLPHKPNTSIFPMKSDIVLVFYPSPGIFVRDTHTLPEKYQAITATFFNEKGHEYIDEYQYLPAVLASQYTSGQNHHGIIYEEKKLSFDPELINFLSSLSLKIIEHRYG</sequence>
<dbReference type="RefSeq" id="WP_012156059.1">
    <property type="nucleotide sequence ID" value="NC_009901.1"/>
</dbReference>
<dbReference type="AlphaFoldDB" id="A8H6G6"/>
<protein>
    <submittedName>
        <fullName evidence="1">Uncharacterized protein</fullName>
    </submittedName>
</protein>
<keyword evidence="2" id="KW-1185">Reference proteome</keyword>
<reference evidence="1 2" key="1">
    <citation type="submission" date="2007-10" db="EMBL/GenBank/DDBJ databases">
        <title>Complete sequence of Shewanella pealeana ATCC 700345.</title>
        <authorList>
            <consortium name="US DOE Joint Genome Institute"/>
            <person name="Copeland A."/>
            <person name="Lucas S."/>
            <person name="Lapidus A."/>
            <person name="Barry K."/>
            <person name="Glavina del Rio T."/>
            <person name="Dalin E."/>
            <person name="Tice H."/>
            <person name="Pitluck S."/>
            <person name="Chertkov O."/>
            <person name="Brettin T."/>
            <person name="Bruce D."/>
            <person name="Detter J.C."/>
            <person name="Han C."/>
            <person name="Schmutz J."/>
            <person name="Larimer F."/>
            <person name="Land M."/>
            <person name="Hauser L."/>
            <person name="Kyrpides N."/>
            <person name="Kim E."/>
            <person name="Zhao J.-S.Z."/>
            <person name="Manno D."/>
            <person name="Hawari J."/>
            <person name="Richardson P."/>
        </authorList>
    </citation>
    <scope>NUCLEOTIDE SEQUENCE [LARGE SCALE GENOMIC DNA]</scope>
    <source>
        <strain evidence="2">ATCC 700345 / ANG-SQ1</strain>
    </source>
</reference>
<dbReference type="EMBL" id="CP000851">
    <property type="protein sequence ID" value="ABV88153.1"/>
    <property type="molecule type" value="Genomic_DNA"/>
</dbReference>
<gene>
    <name evidence="1" type="ordered locus">Spea_2834</name>
</gene>
<organism evidence="1 2">
    <name type="scientific">Shewanella pealeana (strain ATCC 700345 / ANG-SQ1)</name>
    <dbReference type="NCBI Taxonomy" id="398579"/>
    <lineage>
        <taxon>Bacteria</taxon>
        <taxon>Pseudomonadati</taxon>
        <taxon>Pseudomonadota</taxon>
        <taxon>Gammaproteobacteria</taxon>
        <taxon>Alteromonadales</taxon>
        <taxon>Shewanellaceae</taxon>
        <taxon>Shewanella</taxon>
    </lineage>
</organism>
<dbReference type="HOGENOM" id="CLU_2072186_0_0_6"/>
<dbReference type="KEGG" id="spl:Spea_2834"/>
<dbReference type="STRING" id="398579.Spea_2834"/>
<accession>A8H6G6</accession>
<dbReference type="Proteomes" id="UP000002608">
    <property type="component" value="Chromosome"/>
</dbReference>
<name>A8H6G6_SHEPA</name>
<dbReference type="OrthoDB" id="5877773at2"/>
<proteinExistence type="predicted"/>
<evidence type="ECO:0000313" key="2">
    <source>
        <dbReference type="Proteomes" id="UP000002608"/>
    </source>
</evidence>